<reference evidence="3 4" key="1">
    <citation type="submission" date="2016-03" db="EMBL/GenBank/DDBJ databases">
        <title>Shallow-sea hydrothermal system.</title>
        <authorList>
            <person name="Tang K."/>
        </authorList>
    </citation>
    <scope>NUCLEOTIDE SEQUENCE [LARGE SCALE GENOMIC DNA]</scope>
    <source>
        <strain evidence="3 4">JLT9</strain>
    </source>
</reference>
<evidence type="ECO:0000313" key="3">
    <source>
        <dbReference type="EMBL" id="ANS78204.1"/>
    </source>
</evidence>
<evidence type="ECO:0000256" key="1">
    <source>
        <dbReference type="SAM" id="MobiDB-lite"/>
    </source>
</evidence>
<dbReference type="Gene3D" id="3.90.420.10">
    <property type="entry name" value="Oxidoreductase, molybdopterin-binding domain"/>
    <property type="match status" value="1"/>
</dbReference>
<dbReference type="KEGG" id="serj:SGUI_0808"/>
<dbReference type="Pfam" id="PF00174">
    <property type="entry name" value="Oxidored_molyb"/>
    <property type="match status" value="1"/>
</dbReference>
<dbReference type="PANTHER" id="PTHR43032:SF4">
    <property type="entry name" value="OXIDOREDUCTASE MOLYBDOPTERIN-BINDING DOMAIN-CONTAINING PROTEIN"/>
    <property type="match status" value="1"/>
</dbReference>
<organism evidence="3 4">
    <name type="scientific">Serinicoccus hydrothermalis</name>
    <dbReference type="NCBI Taxonomy" id="1758689"/>
    <lineage>
        <taxon>Bacteria</taxon>
        <taxon>Bacillati</taxon>
        <taxon>Actinomycetota</taxon>
        <taxon>Actinomycetes</taxon>
        <taxon>Micrococcales</taxon>
        <taxon>Ornithinimicrobiaceae</taxon>
        <taxon>Serinicoccus</taxon>
    </lineage>
</organism>
<gene>
    <name evidence="3" type="ORF">SGUI_0808</name>
</gene>
<evidence type="ECO:0000313" key="4">
    <source>
        <dbReference type="Proteomes" id="UP000092482"/>
    </source>
</evidence>
<dbReference type="InterPro" id="IPR036374">
    <property type="entry name" value="OxRdtase_Mopterin-bd_sf"/>
</dbReference>
<dbReference type="RefSeq" id="WP_066636656.1">
    <property type="nucleotide sequence ID" value="NZ_CP014989.1"/>
</dbReference>
<sequence>MTAEGCRRDDGRELPPGQRATRTWRASHYGRVPTLDAERWTLRVGGETQDGGVRVFTWDSLAELPGAEVEADLHCVDRHSVLGLRWGGVRMRDVLALAPPAPGAEHVLLAAVRGYAAGVHLDELRHPDALLAHSVDGEPLTPEHGWPARVVLPHLYGFKGPKWVVEITYHRQPQQGWWESHGYHPRGRVAREERFAHQG</sequence>
<keyword evidence="4" id="KW-1185">Reference proteome</keyword>
<dbReference type="Proteomes" id="UP000092482">
    <property type="component" value="Chromosome"/>
</dbReference>
<dbReference type="AlphaFoldDB" id="A0A1B1N9W5"/>
<dbReference type="InterPro" id="IPR000572">
    <property type="entry name" value="OxRdtase_Mopterin-bd_dom"/>
</dbReference>
<protein>
    <submittedName>
        <fullName evidence="3">Sulfite oxidase</fullName>
    </submittedName>
</protein>
<dbReference type="PANTHER" id="PTHR43032">
    <property type="entry name" value="PROTEIN-METHIONINE-SULFOXIDE REDUCTASE"/>
    <property type="match status" value="1"/>
</dbReference>
<feature type="compositionally biased region" description="Basic and acidic residues" evidence="1">
    <location>
        <begin position="1"/>
        <end position="13"/>
    </location>
</feature>
<dbReference type="SUPFAM" id="SSF56524">
    <property type="entry name" value="Oxidoreductase molybdopterin-binding domain"/>
    <property type="match status" value="1"/>
</dbReference>
<feature type="region of interest" description="Disordered" evidence="1">
    <location>
        <begin position="1"/>
        <end position="21"/>
    </location>
</feature>
<feature type="domain" description="Oxidoreductase molybdopterin-binding" evidence="2">
    <location>
        <begin position="30"/>
        <end position="178"/>
    </location>
</feature>
<name>A0A1B1N9W5_9MICO</name>
<dbReference type="EMBL" id="CP014989">
    <property type="protein sequence ID" value="ANS78204.1"/>
    <property type="molecule type" value="Genomic_DNA"/>
</dbReference>
<proteinExistence type="predicted"/>
<evidence type="ECO:0000259" key="2">
    <source>
        <dbReference type="Pfam" id="PF00174"/>
    </source>
</evidence>
<accession>A0A1B1N9W5</accession>
<dbReference type="STRING" id="1758689.SGUI_0808"/>